<evidence type="ECO:0000256" key="1">
    <source>
        <dbReference type="NCBIfam" id="TIGR02170"/>
    </source>
</evidence>
<dbReference type="EMBL" id="CP001720">
    <property type="protein sequence ID" value="ACV62728.1"/>
    <property type="molecule type" value="Genomic_DNA"/>
</dbReference>
<dbReference type="eggNOG" id="COG1351">
    <property type="taxonomic scope" value="Bacteria"/>
</dbReference>
<dbReference type="STRING" id="485916.Dtox_1882"/>
<dbReference type="Pfam" id="PF02511">
    <property type="entry name" value="Thy1"/>
    <property type="match status" value="1"/>
</dbReference>
<dbReference type="GO" id="GO:0004799">
    <property type="term" value="F:thymidylate synthase activity"/>
    <property type="evidence" value="ECO:0007669"/>
    <property type="project" value="TreeGrafter"/>
</dbReference>
<dbReference type="OrthoDB" id="9780625at2"/>
<accession>C8VXS2</accession>
<organism evidence="2 3">
    <name type="scientific">Desulfofarcimen acetoxidans (strain ATCC 49208 / DSM 771 / KCTC 5769 / VKM B-1644 / 5575)</name>
    <name type="common">Desulfotomaculum acetoxidans</name>
    <dbReference type="NCBI Taxonomy" id="485916"/>
    <lineage>
        <taxon>Bacteria</taxon>
        <taxon>Bacillati</taxon>
        <taxon>Bacillota</taxon>
        <taxon>Clostridia</taxon>
        <taxon>Eubacteriales</taxon>
        <taxon>Peptococcaceae</taxon>
        <taxon>Desulfofarcimen</taxon>
    </lineage>
</organism>
<gene>
    <name evidence="2" type="ordered locus">Dtox_1882</name>
</gene>
<dbReference type="PANTHER" id="PTHR34934">
    <property type="entry name" value="FLAVIN-DEPENDENT THYMIDYLATE SYNTHASE"/>
    <property type="match status" value="1"/>
</dbReference>
<proteinExistence type="predicted"/>
<keyword evidence="3" id="KW-1185">Reference proteome</keyword>
<dbReference type="EC" id="2.1.1.148" evidence="1"/>
<reference evidence="2 3" key="1">
    <citation type="journal article" date="2009" name="Stand. Genomic Sci.">
        <title>Complete genome sequence of Desulfotomaculum acetoxidans type strain (5575).</title>
        <authorList>
            <person name="Spring S."/>
            <person name="Lapidus A."/>
            <person name="Schroder M."/>
            <person name="Gleim D."/>
            <person name="Sims D."/>
            <person name="Meincke L."/>
            <person name="Glavina Del Rio T."/>
            <person name="Tice H."/>
            <person name="Copeland A."/>
            <person name="Cheng J.F."/>
            <person name="Lucas S."/>
            <person name="Chen F."/>
            <person name="Nolan M."/>
            <person name="Bruce D."/>
            <person name="Goodwin L."/>
            <person name="Pitluck S."/>
            <person name="Ivanova N."/>
            <person name="Mavromatis K."/>
            <person name="Mikhailova N."/>
            <person name="Pati A."/>
            <person name="Chen A."/>
            <person name="Palaniappan K."/>
            <person name="Land M."/>
            <person name="Hauser L."/>
            <person name="Chang Y.J."/>
            <person name="Jeffries C.D."/>
            <person name="Chain P."/>
            <person name="Saunders E."/>
            <person name="Brettin T."/>
            <person name="Detter J.C."/>
            <person name="Goker M."/>
            <person name="Bristow J."/>
            <person name="Eisen J.A."/>
            <person name="Markowitz V."/>
            <person name="Hugenholtz P."/>
            <person name="Kyrpides N.C."/>
            <person name="Klenk H.P."/>
            <person name="Han C."/>
        </authorList>
    </citation>
    <scope>NUCLEOTIDE SEQUENCE [LARGE SCALE GENOMIC DNA]</scope>
    <source>
        <strain evidence="3">ATCC 49208 / DSM 771 / VKM B-1644</strain>
    </source>
</reference>
<dbReference type="PROSITE" id="PS51331">
    <property type="entry name" value="THYX"/>
    <property type="match status" value="1"/>
</dbReference>
<dbReference type="Proteomes" id="UP000002217">
    <property type="component" value="Chromosome"/>
</dbReference>
<dbReference type="PANTHER" id="PTHR34934:SF1">
    <property type="entry name" value="FLAVIN-DEPENDENT THYMIDYLATE SYNTHASE"/>
    <property type="match status" value="1"/>
</dbReference>
<name>C8VXS2_DESAS</name>
<dbReference type="GO" id="GO:0070402">
    <property type="term" value="F:NADPH binding"/>
    <property type="evidence" value="ECO:0007669"/>
    <property type="project" value="TreeGrafter"/>
</dbReference>
<sequence length="217" mass="25018">MKVTLIENTSPLAVVKATAMPYQSKESLDVVGRVWDSGYRSVARHGTASFLVEGVSQSLLRQLSRHPHINLTVKSSRYCDMAEVETVIPPFISMTDRFEFNDDYEKIMCIYKKWASREAYSRGQRQELAKLMLPLGSTTNLVLSGNYQALYEFIQLRLCVRAEWEIRELAQQIRNMLVDIMPVIFERMGCKGDELRYCPEINGGYRKHPIMHLSKKC</sequence>
<dbReference type="NCBIfam" id="TIGR02170">
    <property type="entry name" value="thyX"/>
    <property type="match status" value="1"/>
</dbReference>
<dbReference type="CDD" id="cd20175">
    <property type="entry name" value="ThyX"/>
    <property type="match status" value="1"/>
</dbReference>
<protein>
    <recommendedName>
        <fullName evidence="1">FAD-dependent thymidylate synthase</fullName>
        <ecNumber evidence="1">2.1.1.148</ecNumber>
    </recommendedName>
</protein>
<dbReference type="HOGENOM" id="CLU_077585_0_0_9"/>
<evidence type="ECO:0000313" key="2">
    <source>
        <dbReference type="EMBL" id="ACV62728.1"/>
    </source>
</evidence>
<dbReference type="GO" id="GO:0050797">
    <property type="term" value="F:thymidylate synthase (FAD) activity"/>
    <property type="evidence" value="ECO:0007669"/>
    <property type="project" value="UniProtKB-UniRule"/>
</dbReference>
<dbReference type="InterPro" id="IPR036098">
    <property type="entry name" value="Thymidylate_synthase_ThyX_sf"/>
</dbReference>
<dbReference type="RefSeq" id="WP_015757434.1">
    <property type="nucleotide sequence ID" value="NC_013216.1"/>
</dbReference>
<dbReference type="GO" id="GO:0006231">
    <property type="term" value="P:dTMP biosynthetic process"/>
    <property type="evidence" value="ECO:0007669"/>
    <property type="project" value="UniProtKB-UniRule"/>
</dbReference>
<dbReference type="AlphaFoldDB" id="C8VXS2"/>
<evidence type="ECO:0000313" key="3">
    <source>
        <dbReference type="Proteomes" id="UP000002217"/>
    </source>
</evidence>
<dbReference type="InterPro" id="IPR003669">
    <property type="entry name" value="Thymidylate_synthase_ThyX"/>
</dbReference>
<dbReference type="GO" id="GO:0050660">
    <property type="term" value="F:flavin adenine dinucleotide binding"/>
    <property type="evidence" value="ECO:0007669"/>
    <property type="project" value="UniProtKB-UniRule"/>
</dbReference>
<dbReference type="SUPFAM" id="SSF69796">
    <property type="entry name" value="Thymidylate synthase-complementing protein Thy1"/>
    <property type="match status" value="1"/>
</dbReference>
<dbReference type="KEGG" id="dae:Dtox_1882"/>
<dbReference type="Gene3D" id="3.30.1360.170">
    <property type="match status" value="1"/>
</dbReference>